<keyword evidence="1" id="KW-0175">Coiled coil</keyword>
<evidence type="ECO:0000256" key="1">
    <source>
        <dbReference type="SAM" id="Coils"/>
    </source>
</evidence>
<evidence type="ECO:0008006" key="5">
    <source>
        <dbReference type="Google" id="ProtNLM"/>
    </source>
</evidence>
<dbReference type="Gene3D" id="1.20.5.340">
    <property type="match status" value="1"/>
</dbReference>
<evidence type="ECO:0000313" key="4">
    <source>
        <dbReference type="Proteomes" id="UP000424527"/>
    </source>
</evidence>
<dbReference type="FunFam" id="3.30.70.1820:FF:000004">
    <property type="entry name" value="Uncharacterized protein"/>
    <property type="match status" value="1"/>
</dbReference>
<feature type="coiled-coil region" evidence="1">
    <location>
        <begin position="55"/>
        <end position="110"/>
    </location>
</feature>
<feature type="region of interest" description="Disordered" evidence="2">
    <location>
        <begin position="1"/>
        <end position="21"/>
    </location>
</feature>
<protein>
    <recommendedName>
        <fullName evidence="5">LINE-1 type transposase domain-containing protein 1</fullName>
    </recommendedName>
</protein>
<evidence type="ECO:0000313" key="3">
    <source>
        <dbReference type="EMBL" id="KAE8281769.1"/>
    </source>
</evidence>
<proteinExistence type="predicted"/>
<dbReference type="InterPro" id="IPR042566">
    <property type="entry name" value="L1_C"/>
</dbReference>
<comment type="caution">
    <text evidence="3">The sequence shown here is derived from an EMBL/GenBank/DDBJ whole genome shotgun (WGS) entry which is preliminary data.</text>
</comment>
<dbReference type="EMBL" id="REGW02000019">
    <property type="protein sequence ID" value="KAE8281769.1"/>
    <property type="molecule type" value="Genomic_DNA"/>
</dbReference>
<name>A0A6G0HRC2_LARCR</name>
<reference evidence="3 4" key="1">
    <citation type="submission" date="2019-07" db="EMBL/GenBank/DDBJ databases">
        <title>Chromosome genome assembly for large yellow croaker.</title>
        <authorList>
            <person name="Xiao S."/>
        </authorList>
    </citation>
    <scope>NUCLEOTIDE SEQUENCE [LARGE SCALE GENOMIC DNA]</scope>
    <source>
        <strain evidence="3">JMULYC20181020</strain>
        <tissue evidence="3">Muscle</tissue>
    </source>
</reference>
<dbReference type="SUPFAM" id="SSF57997">
    <property type="entry name" value="Tropomyosin"/>
    <property type="match status" value="1"/>
</dbReference>
<dbReference type="AlphaFoldDB" id="A0A6G0HRC2"/>
<evidence type="ECO:0000256" key="2">
    <source>
        <dbReference type="SAM" id="MobiDB-lite"/>
    </source>
</evidence>
<accession>A0A6G0HRC2</accession>
<sequence length="278" mass="31710">MPRKKNQTDDAEHTQQAGGAHAGASLLALREAVTEITANISKVIDEKLSPLSELFKIHREELDRHDKRITEAEQRISALEDATDLVDGKIEALEKMVCELSERADDLENRGRRKNIRIVGLPEEAEGDDPTRFFETWLPQLLHIETKSGRVKLERAHRSLAPKPPTTQRPRPVLVRFHNYQDKQHVMNAAWEVGRKNQALKHEDATVMIFQDFSASVLRRRKGYDAVKKQLRALGTDYRLIYPASLRVTCHGSTKVFHVPAAVEKYAQSLKETLREDV</sequence>
<keyword evidence="4" id="KW-1185">Reference proteome</keyword>
<dbReference type="Gene3D" id="3.30.250.20">
    <property type="entry name" value="L1 transposable element, C-terminal domain"/>
    <property type="match status" value="1"/>
</dbReference>
<dbReference type="Proteomes" id="UP000424527">
    <property type="component" value="Unassembled WGS sequence"/>
</dbReference>
<organism evidence="3 4">
    <name type="scientific">Larimichthys crocea</name>
    <name type="common">Large yellow croaker</name>
    <name type="synonym">Pseudosciaena crocea</name>
    <dbReference type="NCBI Taxonomy" id="215358"/>
    <lineage>
        <taxon>Eukaryota</taxon>
        <taxon>Metazoa</taxon>
        <taxon>Chordata</taxon>
        <taxon>Craniata</taxon>
        <taxon>Vertebrata</taxon>
        <taxon>Euteleostomi</taxon>
        <taxon>Actinopterygii</taxon>
        <taxon>Neopterygii</taxon>
        <taxon>Teleostei</taxon>
        <taxon>Neoteleostei</taxon>
        <taxon>Acanthomorphata</taxon>
        <taxon>Eupercaria</taxon>
        <taxon>Sciaenidae</taxon>
        <taxon>Larimichthys</taxon>
    </lineage>
</organism>
<dbReference type="InterPro" id="IPR004244">
    <property type="entry name" value="Transposase_22"/>
</dbReference>
<feature type="compositionally biased region" description="Basic and acidic residues" evidence="2">
    <location>
        <begin position="1"/>
        <end position="13"/>
    </location>
</feature>
<dbReference type="Gene3D" id="3.30.70.1820">
    <property type="entry name" value="L1 transposable element, RRM domain"/>
    <property type="match status" value="1"/>
</dbReference>
<gene>
    <name evidence="3" type="ORF">D5F01_LYC19152</name>
</gene>
<dbReference type="PANTHER" id="PTHR11505">
    <property type="entry name" value="L1 TRANSPOSABLE ELEMENT-RELATED"/>
    <property type="match status" value="1"/>
</dbReference>